<dbReference type="Proteomes" id="UP000567922">
    <property type="component" value="Unassembled WGS sequence"/>
</dbReference>
<dbReference type="OrthoDB" id="4554341at2"/>
<dbReference type="RefSeq" id="WP_157095417.1">
    <property type="nucleotide sequence ID" value="NZ_BDDI01000028.1"/>
</dbReference>
<evidence type="ECO:0000313" key="3">
    <source>
        <dbReference type="Proteomes" id="UP000567922"/>
    </source>
</evidence>
<evidence type="ECO:0000256" key="1">
    <source>
        <dbReference type="SAM" id="MobiDB-lite"/>
    </source>
</evidence>
<evidence type="ECO:0000313" key="2">
    <source>
        <dbReference type="EMBL" id="MBB3039286.1"/>
    </source>
</evidence>
<sequence length="123" mass="12967">MRGENASKKNAARKNSTAPGGCTTFGAPAGRPETLTDRAEFLTGGLVPLKCYSCGTEVLVKKHSPKHTSIQWTTSPAESCPIYAERLAGGGRTALFDTCDRLAASIARAVTDGKIKVGPDDRE</sequence>
<feature type="region of interest" description="Disordered" evidence="1">
    <location>
        <begin position="1"/>
        <end position="31"/>
    </location>
</feature>
<comment type="caution">
    <text evidence="2">The sequence shown here is derived from an EMBL/GenBank/DDBJ whole genome shotgun (WGS) entry which is preliminary data.</text>
</comment>
<proteinExistence type="predicted"/>
<name>A0A839RSY7_9ACTN</name>
<gene>
    <name evidence="2" type="ORF">FHU29_003755</name>
</gene>
<keyword evidence="3" id="KW-1185">Reference proteome</keyword>
<reference evidence="2 3" key="1">
    <citation type="submission" date="2020-08" db="EMBL/GenBank/DDBJ databases">
        <title>Sequencing the genomes of 1000 actinobacteria strains.</title>
        <authorList>
            <person name="Klenk H.-P."/>
        </authorList>
    </citation>
    <scope>NUCLEOTIDE SEQUENCE [LARGE SCALE GENOMIC DNA]</scope>
    <source>
        <strain evidence="2 3">DSM 45258</strain>
    </source>
</reference>
<dbReference type="AlphaFoldDB" id="A0A839RSY7"/>
<dbReference type="EMBL" id="JACHWS010000003">
    <property type="protein sequence ID" value="MBB3039286.1"/>
    <property type="molecule type" value="Genomic_DNA"/>
</dbReference>
<protein>
    <submittedName>
        <fullName evidence="2">Uncharacterized protein</fullName>
    </submittedName>
</protein>
<accession>A0A839RSY7</accession>
<organism evidence="2 3">
    <name type="scientific">Hoyosella altamirensis</name>
    <dbReference type="NCBI Taxonomy" id="616997"/>
    <lineage>
        <taxon>Bacteria</taxon>
        <taxon>Bacillati</taxon>
        <taxon>Actinomycetota</taxon>
        <taxon>Actinomycetes</taxon>
        <taxon>Mycobacteriales</taxon>
        <taxon>Hoyosellaceae</taxon>
        <taxon>Hoyosella</taxon>
    </lineage>
</organism>